<comment type="caution">
    <text evidence="13">The sequence shown here is derived from an EMBL/GenBank/DDBJ whole genome shotgun (WGS) entry which is preliminary data.</text>
</comment>
<dbReference type="GO" id="GO:0001405">
    <property type="term" value="C:PAM complex, Tim23 associated import motor"/>
    <property type="evidence" value="ECO:0007669"/>
    <property type="project" value="UniProtKB-UniRule"/>
</dbReference>
<accession>A0A9W8AMU3</accession>
<evidence type="ECO:0000256" key="11">
    <source>
        <dbReference type="ARBA" id="ARBA00023136"/>
    </source>
</evidence>
<evidence type="ECO:0000313" key="14">
    <source>
        <dbReference type="Proteomes" id="UP001150925"/>
    </source>
</evidence>
<evidence type="ECO:0000256" key="10">
    <source>
        <dbReference type="ARBA" id="ARBA00023128"/>
    </source>
</evidence>
<comment type="subcellular location">
    <subcellularLocation>
        <location evidence="1 12">Mitochondrion inner membrane</location>
        <topology evidence="1 12">Multi-pass membrane protein</topology>
    </subcellularLocation>
</comment>
<evidence type="ECO:0000256" key="12">
    <source>
        <dbReference type="RuleBase" id="RU367146"/>
    </source>
</evidence>
<dbReference type="PANTHER" id="PTHR28021:SF1">
    <property type="entry name" value="PRESEQUENCE TRANSLOCATED-ASSOCIATED MOTOR SUBUNIT PAM17, MITOCHONDRIAL"/>
    <property type="match status" value="1"/>
</dbReference>
<keyword evidence="3 12" id="KW-0813">Transport</keyword>
<dbReference type="Proteomes" id="UP001150925">
    <property type="component" value="Unassembled WGS sequence"/>
</dbReference>
<comment type="subunit">
    <text evidence="12">Component of the PAM complex.</text>
</comment>
<evidence type="ECO:0000256" key="7">
    <source>
        <dbReference type="ARBA" id="ARBA00022946"/>
    </source>
</evidence>
<evidence type="ECO:0000256" key="3">
    <source>
        <dbReference type="ARBA" id="ARBA00022448"/>
    </source>
</evidence>
<reference evidence="13" key="1">
    <citation type="submission" date="2022-07" db="EMBL/GenBank/DDBJ databases">
        <title>Phylogenomic reconstructions and comparative analyses of Kickxellomycotina fungi.</title>
        <authorList>
            <person name="Reynolds N.K."/>
            <person name="Stajich J.E."/>
            <person name="Barry K."/>
            <person name="Grigoriev I.V."/>
            <person name="Crous P."/>
            <person name="Smith M.E."/>
        </authorList>
    </citation>
    <scope>NUCLEOTIDE SEQUENCE</scope>
    <source>
        <strain evidence="13">RSA 1196</strain>
    </source>
</reference>
<comment type="similarity">
    <text evidence="2 12">Belongs to the PAM17 family.</text>
</comment>
<evidence type="ECO:0000256" key="5">
    <source>
        <dbReference type="ARBA" id="ARBA00022792"/>
    </source>
</evidence>
<dbReference type="OrthoDB" id="5970083at2759"/>
<name>A0A9W8AMU3_9FUNG</name>
<keyword evidence="4 12" id="KW-0812">Transmembrane</keyword>
<protein>
    <recommendedName>
        <fullName evidence="12">Presequence translocated-associated motor subunit PAM17</fullName>
    </recommendedName>
</protein>
<dbReference type="PANTHER" id="PTHR28021">
    <property type="entry name" value="PRESEQUENCE TRANSLOCATED-ASSOCIATED MOTOR SUBUNIT PAM17, MITOCHONDRIAL"/>
    <property type="match status" value="1"/>
</dbReference>
<dbReference type="GO" id="GO:0030150">
    <property type="term" value="P:protein import into mitochondrial matrix"/>
    <property type="evidence" value="ECO:0007669"/>
    <property type="project" value="UniProtKB-UniRule"/>
</dbReference>
<keyword evidence="8 12" id="KW-1133">Transmembrane helix</keyword>
<proteinExistence type="inferred from homology"/>
<evidence type="ECO:0000256" key="9">
    <source>
        <dbReference type="ARBA" id="ARBA00023010"/>
    </source>
</evidence>
<evidence type="ECO:0000256" key="4">
    <source>
        <dbReference type="ARBA" id="ARBA00022692"/>
    </source>
</evidence>
<keyword evidence="11 12" id="KW-0472">Membrane</keyword>
<comment type="function">
    <text evidence="12">Component of the PAM complex, a complex required for the translocation of transit peptide-containing proteins from the inner membrane into the mitochondrial matrix in an ATP-dependent manner.</text>
</comment>
<dbReference type="Pfam" id="PF08566">
    <property type="entry name" value="Pam17"/>
    <property type="match status" value="1"/>
</dbReference>
<sequence>MSFLPTTSIRSLTACPAGLARPLGRHPLTSTLFRPSPGVTTTLLQPYRAQSSYSTTTSSNHSDLSWEDFFKLRYRRRLFERVAMVPSTLLAFSAGGIYFLGQEIDPTATIFGFEPMVVYTIGLVGCGLAGTLLGPVIGGGVWKITHRGLAHSMEAKDKVFYHHILRNRSDPSLHSFRNPIPDFYGEKINSVAGYRKWLRKQRAHERKAIFHLGESSSAQ</sequence>
<evidence type="ECO:0000256" key="6">
    <source>
        <dbReference type="ARBA" id="ARBA00022927"/>
    </source>
</evidence>
<organism evidence="13 14">
    <name type="scientific">Dispira parvispora</name>
    <dbReference type="NCBI Taxonomy" id="1520584"/>
    <lineage>
        <taxon>Eukaryota</taxon>
        <taxon>Fungi</taxon>
        <taxon>Fungi incertae sedis</taxon>
        <taxon>Zoopagomycota</taxon>
        <taxon>Kickxellomycotina</taxon>
        <taxon>Dimargaritomycetes</taxon>
        <taxon>Dimargaritales</taxon>
        <taxon>Dimargaritaceae</taxon>
        <taxon>Dispira</taxon>
    </lineage>
</organism>
<keyword evidence="9 12" id="KW-0811">Translocation</keyword>
<evidence type="ECO:0000256" key="1">
    <source>
        <dbReference type="ARBA" id="ARBA00004448"/>
    </source>
</evidence>
<keyword evidence="7" id="KW-0809">Transit peptide</keyword>
<dbReference type="EMBL" id="JANBPY010001097">
    <property type="protein sequence ID" value="KAJ1961632.1"/>
    <property type="molecule type" value="Genomic_DNA"/>
</dbReference>
<keyword evidence="5 12" id="KW-0999">Mitochondrion inner membrane</keyword>
<evidence type="ECO:0000313" key="13">
    <source>
        <dbReference type="EMBL" id="KAJ1961632.1"/>
    </source>
</evidence>
<dbReference type="InterPro" id="IPR013875">
    <property type="entry name" value="Pam17"/>
</dbReference>
<evidence type="ECO:0000256" key="2">
    <source>
        <dbReference type="ARBA" id="ARBA00006837"/>
    </source>
</evidence>
<keyword evidence="14" id="KW-1185">Reference proteome</keyword>
<evidence type="ECO:0000256" key="8">
    <source>
        <dbReference type="ARBA" id="ARBA00022989"/>
    </source>
</evidence>
<dbReference type="AlphaFoldDB" id="A0A9W8AMU3"/>
<feature type="transmembrane region" description="Helical" evidence="12">
    <location>
        <begin position="82"/>
        <end position="101"/>
    </location>
</feature>
<gene>
    <name evidence="13" type="primary">PAM17</name>
    <name evidence="13" type="ORF">IWQ62_003798</name>
</gene>
<keyword evidence="6 12" id="KW-0653">Protein transport</keyword>
<keyword evidence="10 12" id="KW-0496">Mitochondrion</keyword>
<feature type="transmembrane region" description="Helical" evidence="12">
    <location>
        <begin position="121"/>
        <end position="142"/>
    </location>
</feature>